<dbReference type="Pfam" id="PF23562">
    <property type="entry name" value="AMP-binding_C_3"/>
    <property type="match status" value="1"/>
</dbReference>
<dbReference type="CDD" id="cd05907">
    <property type="entry name" value="VL_LC_FACS_like"/>
    <property type="match status" value="1"/>
</dbReference>
<evidence type="ECO:0000259" key="4">
    <source>
        <dbReference type="Pfam" id="PF00501"/>
    </source>
</evidence>
<dbReference type="Gene3D" id="3.40.50.12780">
    <property type="entry name" value="N-terminal domain of ligase-like"/>
    <property type="match status" value="1"/>
</dbReference>
<evidence type="ECO:0000256" key="2">
    <source>
        <dbReference type="ARBA" id="ARBA00022840"/>
    </source>
</evidence>
<gene>
    <name evidence="5" type="ORF">SAMN05421813_101126</name>
</gene>
<dbReference type="PANTHER" id="PTHR43272:SF33">
    <property type="entry name" value="AMP-BINDING DOMAIN-CONTAINING PROTEIN-RELATED"/>
    <property type="match status" value="1"/>
</dbReference>
<keyword evidence="3" id="KW-0175">Coiled coil</keyword>
<keyword evidence="1" id="KW-0547">Nucleotide-binding</keyword>
<keyword evidence="2" id="KW-0067">ATP-binding</keyword>
<dbReference type="PROSITE" id="PS00455">
    <property type="entry name" value="AMP_BINDING"/>
    <property type="match status" value="1"/>
</dbReference>
<protein>
    <submittedName>
        <fullName evidence="5">Long-chain acyl-CoA synthetase</fullName>
    </submittedName>
</protein>
<dbReference type="Pfam" id="PF00501">
    <property type="entry name" value="AMP-binding"/>
    <property type="match status" value="1"/>
</dbReference>
<dbReference type="InterPro" id="IPR020845">
    <property type="entry name" value="AMP-binding_CS"/>
</dbReference>
<dbReference type="InterPro" id="IPR042099">
    <property type="entry name" value="ANL_N_sf"/>
</dbReference>
<dbReference type="SUPFAM" id="SSF56801">
    <property type="entry name" value="Acetyl-CoA synthetase-like"/>
    <property type="match status" value="1"/>
</dbReference>
<dbReference type="GO" id="GO:0005524">
    <property type="term" value="F:ATP binding"/>
    <property type="evidence" value="ECO:0007669"/>
    <property type="project" value="UniProtKB-KW"/>
</dbReference>
<accession>A0A1G9LXS7</accession>
<dbReference type="PANTHER" id="PTHR43272">
    <property type="entry name" value="LONG-CHAIN-FATTY-ACID--COA LIGASE"/>
    <property type="match status" value="1"/>
</dbReference>
<dbReference type="EMBL" id="FNHH01000001">
    <property type="protein sequence ID" value="SDL66225.1"/>
    <property type="molecule type" value="Genomic_DNA"/>
</dbReference>
<dbReference type="InterPro" id="IPR000873">
    <property type="entry name" value="AMP-dep_synth/lig_dom"/>
</dbReference>
<keyword evidence="6" id="KW-1185">Reference proteome</keyword>
<proteinExistence type="predicted"/>
<dbReference type="STRING" id="990371.SAMN05421813_101126"/>
<evidence type="ECO:0000313" key="5">
    <source>
        <dbReference type="EMBL" id="SDL66225.1"/>
    </source>
</evidence>
<evidence type="ECO:0000313" key="6">
    <source>
        <dbReference type="Proteomes" id="UP000199226"/>
    </source>
</evidence>
<name>A0A1G9LXS7_9SPHI</name>
<sequence>MLFYRYSVILVDYKFSYTLKMNSITESTTIPDLLRNVVGYVHDENTSFLLHKVKENWVEISYKHVLDTADAISSYFLEMGITKGDRLALIIENSVDWVYYDQGLQQIGGVNVSIYPTLSESEIEYILNDSGARTLLAGSPFLFRKILKVANNCPNLQRIIPVFDDYQKYLPDTELNAGVISLKNLIEEGKKTIDRYKKNIEIAREAILPSDLTSLIYTSGTTGTPKGVMLTHSNFVQNVKVCLEQIPVINKDDLFLSFLPLSHVFERTATYHVCCAVGSKIAFAQSLELLAKNMAEVKPTVMSCVPRLLERIHDKAMKNGTSAGGIKAKIFLWAIETGKEFREVHEAGKQASLILGIKKSIAEKLVFSKIKEKTGGRLKFMLSGGAALPKNVGEFFGNLGIKVLEGFGLTETSPVMSVTEYHRQVYGTVGRIIPGIEVAIQDVESKNIITIQTHESFDENFECAEGEIIVRGHCVMKGYWNKPLETAEVIDKEGWFHTGDVGRYYKGNLQITDRIKNMLVNAYGKNIYPTPVENTYLKSPKIEQIFLIGDKREYVTAIVIPSKEVLQETFNLNEEFFQEQDSFIRDQKILDWLNADIRKYSSELAKFERLKSFLVKRNPFSIEEGEITPTMKAKRKVIENKYSEDISDMYLQETEAD</sequence>
<organism evidence="5 6">
    <name type="scientific">Daejeonella rubra</name>
    <dbReference type="NCBI Taxonomy" id="990371"/>
    <lineage>
        <taxon>Bacteria</taxon>
        <taxon>Pseudomonadati</taxon>
        <taxon>Bacteroidota</taxon>
        <taxon>Sphingobacteriia</taxon>
        <taxon>Sphingobacteriales</taxon>
        <taxon>Sphingobacteriaceae</taxon>
        <taxon>Daejeonella</taxon>
    </lineage>
</organism>
<dbReference type="GO" id="GO:0016020">
    <property type="term" value="C:membrane"/>
    <property type="evidence" value="ECO:0007669"/>
    <property type="project" value="TreeGrafter"/>
</dbReference>
<feature type="domain" description="AMP-dependent synthetase/ligase" evidence="4">
    <location>
        <begin position="55"/>
        <end position="480"/>
    </location>
</feature>
<feature type="coiled-coil region" evidence="3">
    <location>
        <begin position="179"/>
        <end position="206"/>
    </location>
</feature>
<evidence type="ECO:0000256" key="1">
    <source>
        <dbReference type="ARBA" id="ARBA00022741"/>
    </source>
</evidence>
<dbReference type="GO" id="GO:0004467">
    <property type="term" value="F:long-chain fatty acid-CoA ligase activity"/>
    <property type="evidence" value="ECO:0007669"/>
    <property type="project" value="TreeGrafter"/>
</dbReference>
<dbReference type="AlphaFoldDB" id="A0A1G9LXS7"/>
<dbReference type="Proteomes" id="UP000199226">
    <property type="component" value="Unassembled WGS sequence"/>
</dbReference>
<reference evidence="6" key="1">
    <citation type="submission" date="2016-10" db="EMBL/GenBank/DDBJ databases">
        <authorList>
            <person name="Varghese N."/>
            <person name="Submissions S."/>
        </authorList>
    </citation>
    <scope>NUCLEOTIDE SEQUENCE [LARGE SCALE GENOMIC DNA]</scope>
    <source>
        <strain evidence="6">DSM 24536</strain>
    </source>
</reference>
<evidence type="ECO:0000256" key="3">
    <source>
        <dbReference type="SAM" id="Coils"/>
    </source>
</evidence>